<sequence length="108" mass="12202">MRLVSHSWLIAQILQAEWGKPTCMRLLTSARPDRIRSTKHLCTSLFQRNDVTWGRRGQMSGGYLQPLSALADLPSRRSSCHHNAASRRLDPIRENNVQRAPCGDHANA</sequence>
<reference evidence="2" key="1">
    <citation type="submission" date="2019-01" db="EMBL/GenBank/DDBJ databases">
        <title>Draft genome sequences of three monokaryotic isolates of the white-rot basidiomycete fungus Dichomitus squalens.</title>
        <authorList>
            <consortium name="DOE Joint Genome Institute"/>
            <person name="Lopez S.C."/>
            <person name="Andreopoulos B."/>
            <person name="Pangilinan J."/>
            <person name="Lipzen A."/>
            <person name="Riley R."/>
            <person name="Ahrendt S."/>
            <person name="Ng V."/>
            <person name="Barry K."/>
            <person name="Daum C."/>
            <person name="Grigoriev I.V."/>
            <person name="Hilden K.S."/>
            <person name="Makela M.R."/>
            <person name="de Vries R.P."/>
        </authorList>
    </citation>
    <scope>NUCLEOTIDE SEQUENCE [LARGE SCALE GENOMIC DNA]</scope>
    <source>
        <strain evidence="2">OM18370.1</strain>
    </source>
</reference>
<feature type="region of interest" description="Disordered" evidence="1">
    <location>
        <begin position="80"/>
        <end position="108"/>
    </location>
</feature>
<proteinExistence type="predicted"/>
<dbReference type="Proteomes" id="UP000292957">
    <property type="component" value="Unassembled WGS sequence"/>
</dbReference>
<accession>A0A4Q9MG66</accession>
<dbReference type="AlphaFoldDB" id="A0A4Q9MG66"/>
<evidence type="ECO:0000313" key="2">
    <source>
        <dbReference type="EMBL" id="TBU24856.1"/>
    </source>
</evidence>
<dbReference type="EMBL" id="ML143471">
    <property type="protein sequence ID" value="TBU24856.1"/>
    <property type="molecule type" value="Genomic_DNA"/>
</dbReference>
<organism evidence="2">
    <name type="scientific">Dichomitus squalens</name>
    <dbReference type="NCBI Taxonomy" id="114155"/>
    <lineage>
        <taxon>Eukaryota</taxon>
        <taxon>Fungi</taxon>
        <taxon>Dikarya</taxon>
        <taxon>Basidiomycota</taxon>
        <taxon>Agaricomycotina</taxon>
        <taxon>Agaricomycetes</taxon>
        <taxon>Polyporales</taxon>
        <taxon>Polyporaceae</taxon>
        <taxon>Dichomitus</taxon>
    </lineage>
</organism>
<evidence type="ECO:0000256" key="1">
    <source>
        <dbReference type="SAM" id="MobiDB-lite"/>
    </source>
</evidence>
<gene>
    <name evidence="2" type="ORF">BD311DRAFT_533298</name>
</gene>
<name>A0A4Q9MG66_9APHY</name>
<protein>
    <submittedName>
        <fullName evidence="2">Uncharacterized protein</fullName>
    </submittedName>
</protein>